<dbReference type="SUPFAM" id="SSF103506">
    <property type="entry name" value="Mitochondrial carrier"/>
    <property type="match status" value="1"/>
</dbReference>
<dbReference type="InterPro" id="IPR018108">
    <property type="entry name" value="MCP_transmembrane"/>
</dbReference>
<name>A0AAV4MNN9_9ARAC</name>
<evidence type="ECO:0000256" key="10">
    <source>
        <dbReference type="PROSITE-ProRule" id="PRU00282"/>
    </source>
</evidence>
<evidence type="ECO:0000256" key="4">
    <source>
        <dbReference type="ARBA" id="ARBA00022692"/>
    </source>
</evidence>
<keyword evidence="7" id="KW-1133">Transmembrane helix</keyword>
<organism evidence="12 13">
    <name type="scientific">Caerostris darwini</name>
    <dbReference type="NCBI Taxonomy" id="1538125"/>
    <lineage>
        <taxon>Eukaryota</taxon>
        <taxon>Metazoa</taxon>
        <taxon>Ecdysozoa</taxon>
        <taxon>Arthropoda</taxon>
        <taxon>Chelicerata</taxon>
        <taxon>Arachnida</taxon>
        <taxon>Araneae</taxon>
        <taxon>Araneomorphae</taxon>
        <taxon>Entelegynae</taxon>
        <taxon>Araneoidea</taxon>
        <taxon>Araneidae</taxon>
        <taxon>Caerostris</taxon>
    </lineage>
</organism>
<evidence type="ECO:0000256" key="9">
    <source>
        <dbReference type="ARBA" id="ARBA00023136"/>
    </source>
</evidence>
<feature type="repeat" description="Solcar" evidence="10">
    <location>
        <begin position="1"/>
        <end position="90"/>
    </location>
</feature>
<keyword evidence="6" id="KW-0999">Mitochondrion inner membrane</keyword>
<evidence type="ECO:0000313" key="12">
    <source>
        <dbReference type="EMBL" id="GIX73152.1"/>
    </source>
</evidence>
<keyword evidence="4 10" id="KW-0812">Transmembrane</keyword>
<keyword evidence="8" id="KW-0496">Mitochondrion</keyword>
<evidence type="ECO:0000256" key="8">
    <source>
        <dbReference type="ARBA" id="ARBA00023128"/>
    </source>
</evidence>
<keyword evidence="13" id="KW-1185">Reference proteome</keyword>
<evidence type="ECO:0000256" key="3">
    <source>
        <dbReference type="ARBA" id="ARBA00022448"/>
    </source>
</evidence>
<dbReference type="Gene3D" id="1.50.40.10">
    <property type="entry name" value="Mitochondrial carrier domain"/>
    <property type="match status" value="1"/>
</dbReference>
<reference evidence="12 13" key="1">
    <citation type="submission" date="2021-06" db="EMBL/GenBank/DDBJ databases">
        <title>Caerostris darwini draft genome.</title>
        <authorList>
            <person name="Kono N."/>
            <person name="Arakawa K."/>
        </authorList>
    </citation>
    <scope>NUCLEOTIDE SEQUENCE [LARGE SCALE GENOMIC DNA]</scope>
</reference>
<sequence length="313" mass="33938">MEFAIAGAAACCAGIFTNPLEVVKTRLQLQGELKSRGVYTVYYKNAFQAFYVIAKSDGITALQKGLVPALWYQLFMNGVRLGSFDFIQKSGFINSEGEISLSKSIVAGAASGCIGALVGSPFYMVKTQIQAQSSSTIAVGFQHKHHGMLKAFDSVLKQHGFLALWRGASAAMSRVTCGSAAQLATFSNSKSFIEKLEIFKPDSWLCALAASMLSGVVVVICMTPLDVVSTRLYNQGVDSKGRGLIYSGLWDCIKKITVSEGLFAFYKGSTASLLRTGPHTVLSLVFWNELRKFYDNYGVKNIPKVPDAEVVQL</sequence>
<protein>
    <submittedName>
        <fullName evidence="12">Solute carrier family 25 member 35</fullName>
    </submittedName>
</protein>
<evidence type="ECO:0000256" key="6">
    <source>
        <dbReference type="ARBA" id="ARBA00022792"/>
    </source>
</evidence>
<dbReference type="EMBL" id="BPLQ01000586">
    <property type="protein sequence ID" value="GIX73152.1"/>
    <property type="molecule type" value="Genomic_DNA"/>
</dbReference>
<evidence type="ECO:0000256" key="7">
    <source>
        <dbReference type="ARBA" id="ARBA00022989"/>
    </source>
</evidence>
<dbReference type="InterPro" id="IPR051508">
    <property type="entry name" value="Mito_Carrier_Antiporter"/>
</dbReference>
<comment type="caution">
    <text evidence="12">The sequence shown here is derived from an EMBL/GenBank/DDBJ whole genome shotgun (WGS) entry which is preliminary data.</text>
</comment>
<dbReference type="InterPro" id="IPR023395">
    <property type="entry name" value="MCP_dom_sf"/>
</dbReference>
<evidence type="ECO:0000256" key="11">
    <source>
        <dbReference type="RuleBase" id="RU000488"/>
    </source>
</evidence>
<dbReference type="AlphaFoldDB" id="A0AAV4MNN9"/>
<dbReference type="Proteomes" id="UP001054837">
    <property type="component" value="Unassembled WGS sequence"/>
</dbReference>
<keyword evidence="5" id="KW-0677">Repeat</keyword>
<dbReference type="PROSITE" id="PS50920">
    <property type="entry name" value="SOLCAR"/>
    <property type="match status" value="3"/>
</dbReference>
<evidence type="ECO:0000256" key="5">
    <source>
        <dbReference type="ARBA" id="ARBA00022737"/>
    </source>
</evidence>
<keyword evidence="9 10" id="KW-0472">Membrane</keyword>
<dbReference type="FunFam" id="1.50.40.10:FF:000039">
    <property type="entry name" value="Solute carrier family 25 member 35"/>
    <property type="match status" value="1"/>
</dbReference>
<comment type="similarity">
    <text evidence="2 11">Belongs to the mitochondrial carrier (TC 2.A.29) family.</text>
</comment>
<dbReference type="GO" id="GO:0005743">
    <property type="term" value="C:mitochondrial inner membrane"/>
    <property type="evidence" value="ECO:0007669"/>
    <property type="project" value="UniProtKB-SubCell"/>
</dbReference>
<feature type="repeat" description="Solcar" evidence="10">
    <location>
        <begin position="99"/>
        <end position="192"/>
    </location>
</feature>
<dbReference type="PANTHER" id="PTHR45928">
    <property type="entry name" value="RE38146P"/>
    <property type="match status" value="1"/>
</dbReference>
<proteinExistence type="inferred from homology"/>
<dbReference type="PANTHER" id="PTHR45928:SF1">
    <property type="entry name" value="RE38146P"/>
    <property type="match status" value="1"/>
</dbReference>
<gene>
    <name evidence="12" type="primary">slc25a35</name>
    <name evidence="12" type="ORF">CDAR_86501</name>
</gene>
<evidence type="ECO:0000313" key="13">
    <source>
        <dbReference type="Proteomes" id="UP001054837"/>
    </source>
</evidence>
<accession>A0AAV4MNN9</accession>
<evidence type="ECO:0000256" key="2">
    <source>
        <dbReference type="ARBA" id="ARBA00006375"/>
    </source>
</evidence>
<comment type="subcellular location">
    <subcellularLocation>
        <location evidence="1">Mitochondrion inner membrane</location>
        <topology evidence="1">Multi-pass membrane protein</topology>
    </subcellularLocation>
</comment>
<dbReference type="Pfam" id="PF00153">
    <property type="entry name" value="Mito_carr"/>
    <property type="match status" value="3"/>
</dbReference>
<keyword evidence="3 11" id="KW-0813">Transport</keyword>
<feature type="repeat" description="Solcar" evidence="10">
    <location>
        <begin position="202"/>
        <end position="293"/>
    </location>
</feature>
<evidence type="ECO:0000256" key="1">
    <source>
        <dbReference type="ARBA" id="ARBA00004448"/>
    </source>
</evidence>